<evidence type="ECO:0000256" key="6">
    <source>
        <dbReference type="ARBA" id="ARBA00023136"/>
    </source>
</evidence>
<sequence>MTFYKYKYVVKLLEPVPKEFRDKSGETSLKGKLKRKLYKWRPDFKYSTRVVCIYVVGFIGIYMILLIDCWSAMQLLQLRDVIVDGYVATVDTVREWLMIGVVSIFVAAGVAGIHSIILAANMLSWYRGHLLRLQRGEKDFLPAQFFNKNPSAITVSTLKYAGFQVAYLCWGVTITTITVALIVFVIGQQLIMPTVRGNFDSFLWLKLLNLWPAVLISLVFFFFQLLMAKYAFLVDKDRTLALDNRRLFHICTYFLFFFNIFLGVVSCLKRILIGALLGVVFLARTQKSVISRDWELKDPGFNAYVGYLLLEHSHANPVLVTFCRLLTKTLNDRAALEMSEDSAKTNHAFHSSSSNNQVSIELGDSSSKRMNQTVRNRWQLLLTLHNNPSLKEHRRSELFVQKSPLTAFGVMIKKGMMPYRVHEEKERENESGVEDIKL</sequence>
<dbReference type="Pfam" id="PF14752">
    <property type="entry name" value="RBP_receptor"/>
    <property type="match status" value="1"/>
</dbReference>
<dbReference type="PANTHER" id="PTHR21444:SF15">
    <property type="entry name" value="RECEPTOR FOR RETINOL UPTAKE STRA6"/>
    <property type="match status" value="1"/>
</dbReference>
<dbReference type="Proteomes" id="UP000225706">
    <property type="component" value="Unassembled WGS sequence"/>
</dbReference>
<evidence type="ECO:0000313" key="9">
    <source>
        <dbReference type="EMBL" id="PFX15370.1"/>
    </source>
</evidence>
<evidence type="ECO:0000256" key="3">
    <source>
        <dbReference type="ARBA" id="ARBA00022475"/>
    </source>
</evidence>
<dbReference type="PANTHER" id="PTHR21444">
    <property type="entry name" value="COILED-COIL DOMAIN-CONTAINING PROTEIN 180"/>
    <property type="match status" value="1"/>
</dbReference>
<evidence type="ECO:0000256" key="2">
    <source>
        <dbReference type="ARBA" id="ARBA00022448"/>
    </source>
</evidence>
<dbReference type="GO" id="GO:0071939">
    <property type="term" value="P:vitamin A import into cell"/>
    <property type="evidence" value="ECO:0007669"/>
    <property type="project" value="TreeGrafter"/>
</dbReference>
<feature type="transmembrane region" description="Helical" evidence="8">
    <location>
        <begin position="253"/>
        <end position="283"/>
    </location>
</feature>
<dbReference type="EMBL" id="LSMT01000656">
    <property type="protein sequence ID" value="PFX15370.1"/>
    <property type="molecule type" value="Genomic_DNA"/>
</dbReference>
<evidence type="ECO:0000256" key="4">
    <source>
        <dbReference type="ARBA" id="ARBA00022692"/>
    </source>
</evidence>
<dbReference type="OrthoDB" id="2376984at2759"/>
<dbReference type="STRING" id="50429.A0A2B4RFX2"/>
<organism evidence="9 10">
    <name type="scientific">Stylophora pistillata</name>
    <name type="common">Smooth cauliflower coral</name>
    <dbReference type="NCBI Taxonomy" id="50429"/>
    <lineage>
        <taxon>Eukaryota</taxon>
        <taxon>Metazoa</taxon>
        <taxon>Cnidaria</taxon>
        <taxon>Anthozoa</taxon>
        <taxon>Hexacorallia</taxon>
        <taxon>Scleractinia</taxon>
        <taxon>Astrocoeniina</taxon>
        <taxon>Pocilloporidae</taxon>
        <taxon>Stylophora</taxon>
    </lineage>
</organism>
<dbReference type="GO" id="GO:0034632">
    <property type="term" value="F:retinol transmembrane transporter activity"/>
    <property type="evidence" value="ECO:0007669"/>
    <property type="project" value="InterPro"/>
</dbReference>
<name>A0A2B4RFX2_STYPI</name>
<dbReference type="GO" id="GO:0038023">
    <property type="term" value="F:signaling receptor activity"/>
    <property type="evidence" value="ECO:0007669"/>
    <property type="project" value="InterPro"/>
</dbReference>
<comment type="caution">
    <text evidence="9">The sequence shown here is derived from an EMBL/GenBank/DDBJ whole genome shotgun (WGS) entry which is preliminary data.</text>
</comment>
<dbReference type="AlphaFoldDB" id="A0A2B4RFX2"/>
<evidence type="ECO:0000256" key="8">
    <source>
        <dbReference type="SAM" id="Phobius"/>
    </source>
</evidence>
<feature type="transmembrane region" description="Helical" evidence="8">
    <location>
        <begin position="96"/>
        <end position="126"/>
    </location>
</feature>
<keyword evidence="10" id="KW-1185">Reference proteome</keyword>
<evidence type="ECO:0000256" key="1">
    <source>
        <dbReference type="ARBA" id="ARBA00004651"/>
    </source>
</evidence>
<keyword evidence="3" id="KW-1003">Cell membrane</keyword>
<feature type="transmembrane region" description="Helical" evidence="8">
    <location>
        <begin position="165"/>
        <end position="190"/>
    </location>
</feature>
<protein>
    <submittedName>
        <fullName evidence="9">Stimulated by retinoic acid gene 6 protein-like</fullName>
    </submittedName>
</protein>
<feature type="transmembrane region" description="Helical" evidence="8">
    <location>
        <begin position="210"/>
        <end position="232"/>
    </location>
</feature>
<keyword evidence="6 8" id="KW-0472">Membrane</keyword>
<evidence type="ECO:0000256" key="5">
    <source>
        <dbReference type="ARBA" id="ARBA00022989"/>
    </source>
</evidence>
<accession>A0A2B4RFX2</accession>
<dbReference type="InterPro" id="IPR026612">
    <property type="entry name" value="STRA6-like"/>
</dbReference>
<evidence type="ECO:0000313" key="10">
    <source>
        <dbReference type="Proteomes" id="UP000225706"/>
    </source>
</evidence>
<proteinExistence type="predicted"/>
<gene>
    <name evidence="9" type="primary">STRA6</name>
    <name evidence="9" type="ORF">AWC38_SpisGene20413</name>
</gene>
<reference evidence="10" key="1">
    <citation type="journal article" date="2017" name="bioRxiv">
        <title>Comparative analysis of the genomes of Stylophora pistillata and Acropora digitifera provides evidence for extensive differences between species of corals.</title>
        <authorList>
            <person name="Voolstra C.R."/>
            <person name="Li Y."/>
            <person name="Liew Y.J."/>
            <person name="Baumgarten S."/>
            <person name="Zoccola D."/>
            <person name="Flot J.-F."/>
            <person name="Tambutte S."/>
            <person name="Allemand D."/>
            <person name="Aranda M."/>
        </authorList>
    </citation>
    <scope>NUCLEOTIDE SEQUENCE [LARGE SCALE GENOMIC DNA]</scope>
</reference>
<feature type="transmembrane region" description="Helical" evidence="8">
    <location>
        <begin position="51"/>
        <end position="76"/>
    </location>
</feature>
<keyword evidence="2" id="KW-0813">Transport</keyword>
<dbReference type="GO" id="GO:0005886">
    <property type="term" value="C:plasma membrane"/>
    <property type="evidence" value="ECO:0007669"/>
    <property type="project" value="UniProtKB-SubCell"/>
</dbReference>
<keyword evidence="5 8" id="KW-1133">Transmembrane helix</keyword>
<comment type="subcellular location">
    <subcellularLocation>
        <location evidence="1">Cell membrane</location>
        <topology evidence="1">Multi-pass membrane protein</topology>
    </subcellularLocation>
</comment>
<keyword evidence="4 8" id="KW-0812">Transmembrane</keyword>
<evidence type="ECO:0000256" key="7">
    <source>
        <dbReference type="ARBA" id="ARBA00023170"/>
    </source>
</evidence>
<keyword evidence="7" id="KW-0675">Receptor</keyword>